<dbReference type="AlphaFoldDB" id="A0AAN1CXV6"/>
<organism evidence="2 3">
    <name type="scientific">Vibrio natriegens NBRC 15636 = ATCC 14048 = DSM 759</name>
    <dbReference type="NCBI Taxonomy" id="1219067"/>
    <lineage>
        <taxon>Bacteria</taxon>
        <taxon>Pseudomonadati</taxon>
        <taxon>Pseudomonadota</taxon>
        <taxon>Gammaproteobacteria</taxon>
        <taxon>Vibrionales</taxon>
        <taxon>Vibrionaceae</taxon>
        <taxon>Vibrio</taxon>
    </lineage>
</organism>
<sequence>MNINKLLPLILCSIALAGCSISEPVESPKHYTIVLDDSDKTFSPKFEFLLIDSVRVDSPFNNTQMVFRLSDVSFETDYYNRYISEPSTLIESHLPTTLTRSGLVEHAVPYSSGVSTPLVLKTIVTQLYGDFRKDQTPTAVMEIQFILVDSSSVRPTIIFDKKILRQVDLSERTPEAYARGLGVALTQILEVLSAEISQG</sequence>
<evidence type="ECO:0008006" key="4">
    <source>
        <dbReference type="Google" id="ProtNLM"/>
    </source>
</evidence>
<reference evidence="2 3" key="1">
    <citation type="submission" date="2016-07" db="EMBL/GenBank/DDBJ databases">
        <title>Developing Vibrio natriegens as a novel, fast-growing host for biotechnology.</title>
        <authorList>
            <person name="Weinstock M.T."/>
            <person name="Hesek E.D."/>
            <person name="Wilson C.M."/>
            <person name="Gibson D.G."/>
        </authorList>
    </citation>
    <scope>NUCLEOTIDE SEQUENCE [LARGE SCALE GENOMIC DNA]</scope>
    <source>
        <strain evidence="2 3">ATCC 14048</strain>
    </source>
</reference>
<dbReference type="GeneID" id="70915508"/>
<feature type="chain" id="PRO_5042958308" description="ABC-type transport auxiliary lipoprotein component domain-containing protein" evidence="1">
    <location>
        <begin position="18"/>
        <end position="199"/>
    </location>
</feature>
<dbReference type="Gene3D" id="3.40.50.10610">
    <property type="entry name" value="ABC-type transport auxiliary lipoprotein component"/>
    <property type="match status" value="1"/>
</dbReference>
<keyword evidence="3" id="KW-1185">Reference proteome</keyword>
<evidence type="ECO:0000313" key="2">
    <source>
        <dbReference type="EMBL" id="ANQ14528.1"/>
    </source>
</evidence>
<name>A0AAN1CXV6_VIBNA</name>
<dbReference type="Proteomes" id="UP000092741">
    <property type="component" value="Chromosome 2"/>
</dbReference>
<gene>
    <name evidence="2" type="ORF">BA890_17435</name>
</gene>
<dbReference type="RefSeq" id="WP_020335178.1">
    <property type="nucleotide sequence ID" value="NZ_ATFJ01000036.1"/>
</dbReference>
<accession>A0AAN1CXV6</accession>
<dbReference type="KEGG" id="vna:PN96_21940"/>
<evidence type="ECO:0000313" key="3">
    <source>
        <dbReference type="Proteomes" id="UP000092741"/>
    </source>
</evidence>
<dbReference type="PROSITE" id="PS51257">
    <property type="entry name" value="PROKAR_LIPOPROTEIN"/>
    <property type="match status" value="1"/>
</dbReference>
<feature type="signal peptide" evidence="1">
    <location>
        <begin position="1"/>
        <end position="17"/>
    </location>
</feature>
<evidence type="ECO:0000256" key="1">
    <source>
        <dbReference type="SAM" id="SignalP"/>
    </source>
</evidence>
<dbReference type="EMBL" id="CP016346">
    <property type="protein sequence ID" value="ANQ14528.1"/>
    <property type="molecule type" value="Genomic_DNA"/>
</dbReference>
<protein>
    <recommendedName>
        <fullName evidence="4">ABC-type transport auxiliary lipoprotein component domain-containing protein</fullName>
    </recommendedName>
</protein>
<dbReference type="SUPFAM" id="SSF159594">
    <property type="entry name" value="XCC0632-like"/>
    <property type="match status" value="1"/>
</dbReference>
<keyword evidence="1" id="KW-0732">Signal</keyword>
<proteinExistence type="predicted"/>